<dbReference type="PANTHER" id="PTHR11985">
    <property type="entry name" value="GLYCEROL-3-PHOSPHATE DEHYDROGENASE"/>
    <property type="match status" value="1"/>
</dbReference>
<sequence length="575" mass="61553">MSLPQQGPSPTDLSQVFDVIVIGGGITGVGVAREAVGRGLRTLLVDRGDFGGGTSAATTKYIHGGIRYLEQYDFGVVRESLRERRILALGAPHLVHQTQFIMPAWRWSKPSRALMGAGVALYDALSFDRNRGAPASLRIPHPTWLGKQRLVQQVPWLDTDGLQGGFAYHDTLNVHPERLLLAYVKSAAADGASFLTHTEVTGFAQHSDRGNVVIDGVTARDCLGGVTYTLRARVVVNAAGPWIDRVLQPLSRPLGVAVNRSKGVHVLTRPLGGPGRVDAAVFARAKSGKHVIVSPWMGGSFIGPTDTALPDGSDAVVADADDVDSILTTVNSTMNPGERALTVDDVVATTVGLRPLIRRGEQGDGGNTYSASRRHELYHHVDRGVTNLWSIGGGKWTTARATGEQMVDALLKHELRGVPTRRFDSERSGTSTTFAWAQDAAPFLAGVASAAGALGLDTATGEHLGRLYGTEYAAIIGLIGAQPGLARRITHDHGCLDVLAQAVYAVTHEGARTLDDVIDRRLVVGTLGPVSRATIGVIADVAGPLWGWDEERCGRESDAEFSRRTTLERLWRTHT</sequence>
<keyword evidence="5" id="KW-0560">Oxidoreductase</keyword>
<evidence type="ECO:0000259" key="6">
    <source>
        <dbReference type="Pfam" id="PF01266"/>
    </source>
</evidence>
<dbReference type="InterPro" id="IPR006076">
    <property type="entry name" value="FAD-dep_OxRdtase"/>
</dbReference>
<dbReference type="Gene3D" id="3.50.50.60">
    <property type="entry name" value="FAD/NAD(P)-binding domain"/>
    <property type="match status" value="1"/>
</dbReference>
<feature type="domain" description="FAD dependent oxidoreductase" evidence="6">
    <location>
        <begin position="18"/>
        <end position="408"/>
    </location>
</feature>
<dbReference type="InterPro" id="IPR000447">
    <property type="entry name" value="G3P_DH_FAD-dep"/>
</dbReference>
<evidence type="ECO:0000256" key="5">
    <source>
        <dbReference type="ARBA" id="ARBA00023002"/>
    </source>
</evidence>
<dbReference type="EMBL" id="CAEZXX010000035">
    <property type="protein sequence ID" value="CAB4702663.1"/>
    <property type="molecule type" value="Genomic_DNA"/>
</dbReference>
<dbReference type="InterPro" id="IPR038299">
    <property type="entry name" value="DAO_C_sf"/>
</dbReference>
<evidence type="ECO:0000259" key="7">
    <source>
        <dbReference type="Pfam" id="PF16901"/>
    </source>
</evidence>
<evidence type="ECO:0000313" key="8">
    <source>
        <dbReference type="EMBL" id="CAB4702663.1"/>
    </source>
</evidence>
<dbReference type="GO" id="GO:0004368">
    <property type="term" value="F:glycerol-3-phosphate dehydrogenase (quinone) activity"/>
    <property type="evidence" value="ECO:0007669"/>
    <property type="project" value="InterPro"/>
</dbReference>
<evidence type="ECO:0000256" key="1">
    <source>
        <dbReference type="ARBA" id="ARBA00001974"/>
    </source>
</evidence>
<comment type="cofactor">
    <cofactor evidence="1">
        <name>FAD</name>
        <dbReference type="ChEBI" id="CHEBI:57692"/>
    </cofactor>
</comment>
<keyword evidence="4" id="KW-0274">FAD</keyword>
<protein>
    <submittedName>
        <fullName evidence="8">Unannotated protein</fullName>
    </submittedName>
</protein>
<dbReference type="PANTHER" id="PTHR11985:SF15">
    <property type="entry name" value="GLYCEROL-3-PHOSPHATE DEHYDROGENASE, MITOCHONDRIAL"/>
    <property type="match status" value="1"/>
</dbReference>
<dbReference type="Gene3D" id="3.30.9.10">
    <property type="entry name" value="D-Amino Acid Oxidase, subunit A, domain 2"/>
    <property type="match status" value="1"/>
</dbReference>
<dbReference type="Pfam" id="PF16901">
    <property type="entry name" value="DAO_C"/>
    <property type="match status" value="1"/>
</dbReference>
<organism evidence="8">
    <name type="scientific">freshwater metagenome</name>
    <dbReference type="NCBI Taxonomy" id="449393"/>
    <lineage>
        <taxon>unclassified sequences</taxon>
        <taxon>metagenomes</taxon>
        <taxon>ecological metagenomes</taxon>
    </lineage>
</organism>
<gene>
    <name evidence="8" type="ORF">UFOPK2602_00677</name>
</gene>
<feature type="domain" description="Alpha-glycerophosphate oxidase C-terminal" evidence="7">
    <location>
        <begin position="449"/>
        <end position="552"/>
    </location>
</feature>
<dbReference type="AlphaFoldDB" id="A0A6J6PZZ8"/>
<dbReference type="Pfam" id="PF01266">
    <property type="entry name" value="DAO"/>
    <property type="match status" value="1"/>
</dbReference>
<evidence type="ECO:0000256" key="3">
    <source>
        <dbReference type="ARBA" id="ARBA00022630"/>
    </source>
</evidence>
<dbReference type="GO" id="GO:0046168">
    <property type="term" value="P:glycerol-3-phosphate catabolic process"/>
    <property type="evidence" value="ECO:0007669"/>
    <property type="project" value="TreeGrafter"/>
</dbReference>
<keyword evidence="3" id="KW-0285">Flavoprotein</keyword>
<comment type="similarity">
    <text evidence="2">Belongs to the FAD-dependent glycerol-3-phosphate dehydrogenase family.</text>
</comment>
<dbReference type="InterPro" id="IPR036188">
    <property type="entry name" value="FAD/NAD-bd_sf"/>
</dbReference>
<dbReference type="InterPro" id="IPR031656">
    <property type="entry name" value="DAO_C"/>
</dbReference>
<accession>A0A6J6PZZ8</accession>
<dbReference type="PRINTS" id="PR01001">
    <property type="entry name" value="FADG3PDH"/>
</dbReference>
<evidence type="ECO:0000256" key="2">
    <source>
        <dbReference type="ARBA" id="ARBA00007330"/>
    </source>
</evidence>
<evidence type="ECO:0000256" key="4">
    <source>
        <dbReference type="ARBA" id="ARBA00022827"/>
    </source>
</evidence>
<dbReference type="Gene3D" id="1.10.8.870">
    <property type="entry name" value="Alpha-glycerophosphate oxidase, cap domain"/>
    <property type="match status" value="1"/>
</dbReference>
<reference evidence="8" key="1">
    <citation type="submission" date="2020-05" db="EMBL/GenBank/DDBJ databases">
        <authorList>
            <person name="Chiriac C."/>
            <person name="Salcher M."/>
            <person name="Ghai R."/>
            <person name="Kavagutti S V."/>
        </authorList>
    </citation>
    <scope>NUCLEOTIDE SEQUENCE</scope>
</reference>
<proteinExistence type="inferred from homology"/>
<dbReference type="SUPFAM" id="SSF51905">
    <property type="entry name" value="FAD/NAD(P)-binding domain"/>
    <property type="match status" value="1"/>
</dbReference>
<name>A0A6J6PZZ8_9ZZZZ</name>